<gene>
    <name evidence="3" type="ORF">GTW51_22890</name>
</gene>
<proteinExistence type="predicted"/>
<evidence type="ECO:0000313" key="3">
    <source>
        <dbReference type="EMBL" id="NDV89491.1"/>
    </source>
</evidence>
<dbReference type="RefSeq" id="WP_163046335.1">
    <property type="nucleotide sequence ID" value="NZ_JAAAMJ010000052.1"/>
</dbReference>
<name>A0A6L9MNW6_9HYPH</name>
<organism evidence="3 4">
    <name type="scientific">Aurantimonas aggregata</name>
    <dbReference type="NCBI Taxonomy" id="2047720"/>
    <lineage>
        <taxon>Bacteria</taxon>
        <taxon>Pseudomonadati</taxon>
        <taxon>Pseudomonadota</taxon>
        <taxon>Alphaproteobacteria</taxon>
        <taxon>Hyphomicrobiales</taxon>
        <taxon>Aurantimonadaceae</taxon>
        <taxon>Aurantimonas</taxon>
    </lineage>
</organism>
<evidence type="ECO:0000313" key="4">
    <source>
        <dbReference type="Proteomes" id="UP000476332"/>
    </source>
</evidence>
<dbReference type="Pfam" id="PF14067">
    <property type="entry name" value="LssY_C"/>
    <property type="match status" value="1"/>
</dbReference>
<keyword evidence="1" id="KW-1133">Transmembrane helix</keyword>
<feature type="domain" description="LssY-like C-terminal" evidence="2">
    <location>
        <begin position="56"/>
        <end position="234"/>
    </location>
</feature>
<reference evidence="3 4" key="1">
    <citation type="submission" date="2020-01" db="EMBL/GenBank/DDBJ databases">
        <title>Genomes of bacteria type strains.</title>
        <authorList>
            <person name="Chen J."/>
            <person name="Zhu S."/>
            <person name="Chen J."/>
        </authorList>
    </citation>
    <scope>NUCLEOTIDE SEQUENCE [LARGE SCALE GENOMIC DNA]</scope>
    <source>
        <strain evidence="3 4">KCTC 52919</strain>
    </source>
</reference>
<dbReference type="EMBL" id="JAAAMJ010000052">
    <property type="protein sequence ID" value="NDV89491.1"/>
    <property type="molecule type" value="Genomic_DNA"/>
</dbReference>
<evidence type="ECO:0000256" key="1">
    <source>
        <dbReference type="SAM" id="Phobius"/>
    </source>
</evidence>
<dbReference type="AlphaFoldDB" id="A0A6L9MNW6"/>
<dbReference type="InterPro" id="IPR025902">
    <property type="entry name" value="LssY-like-C_dom"/>
</dbReference>
<sequence>MQGAPSSRKPKPRHWGRRIVIAILVLAIVWGLAAYVLLPLAWARHDRQPGLADKEMVTRTGDGIAGDPLNVGLVGAQRDVVLAMHAAGWFAADPITLRSSIDIVGSVVLDRPYPEAPVSPLYLDARREDLAFELPVGRSADRRLHVRLWQVLEKAEEGRPLWLGAVTYDAGVGISHYTGQVTHRIGPDVDKARDEFAADLAAAGMVAVTYELPGIGPTLFGRNGEGDPYHTDGDIRVSVLVPDGERRSARPEELANPPLIDLRSAIWRTVNDALAPDR</sequence>
<comment type="caution">
    <text evidence="3">The sequence shown here is derived from an EMBL/GenBank/DDBJ whole genome shotgun (WGS) entry which is preliminary data.</text>
</comment>
<dbReference type="Proteomes" id="UP000476332">
    <property type="component" value="Unassembled WGS sequence"/>
</dbReference>
<evidence type="ECO:0000259" key="2">
    <source>
        <dbReference type="Pfam" id="PF14067"/>
    </source>
</evidence>
<accession>A0A6L9MNW6</accession>
<keyword evidence="1" id="KW-0812">Transmembrane</keyword>
<protein>
    <recommendedName>
        <fullName evidence="2">LssY-like C-terminal domain-containing protein</fullName>
    </recommendedName>
</protein>
<keyword evidence="1" id="KW-0472">Membrane</keyword>
<feature type="transmembrane region" description="Helical" evidence="1">
    <location>
        <begin position="20"/>
        <end position="42"/>
    </location>
</feature>
<keyword evidence="4" id="KW-1185">Reference proteome</keyword>